<dbReference type="Proteomes" id="UP000255389">
    <property type="component" value="Unassembled WGS sequence"/>
</dbReference>
<organism evidence="2 3">
    <name type="scientific">Mycolicibacterium fortuitum</name>
    <name type="common">Mycobacterium fortuitum</name>
    <dbReference type="NCBI Taxonomy" id="1766"/>
    <lineage>
        <taxon>Bacteria</taxon>
        <taxon>Bacillati</taxon>
        <taxon>Actinomycetota</taxon>
        <taxon>Actinomycetes</taxon>
        <taxon>Mycobacteriales</taxon>
        <taxon>Mycobacteriaceae</taxon>
        <taxon>Mycolicibacterium</taxon>
    </lineage>
</organism>
<name>A0A378WCI4_MYCFO</name>
<proteinExistence type="predicted"/>
<gene>
    <name evidence="2" type="ORF">NCTC1542_06852</name>
</gene>
<keyword evidence="1" id="KW-0472">Membrane</keyword>
<keyword evidence="1" id="KW-0812">Transmembrane</keyword>
<sequence length="273" mass="30637">MSKPSFLTPLPWRSVIPAQGLLNWLSSVTFIALVLVQILYWPLMFGFLVPSITVALASPLLAFVPSGIIVSALRRREKQRWASAHGFVFHDRPDWPLPQYEVAPFNIGRARRRRIVDAITGRVGQFPVCQLHYRWWNNNRVQFSSHFRNVFTLTLPQALPPLSIGPTISPDAGKTIRFESIAFNEVWSVVCPDARFAKAVITPRTMDRLLGLDLPVTANTRIVIAGHDLVAISVGGNRGSDITRVFSALQIIAEGIPDYVWDEFGVDRQELRG</sequence>
<feature type="transmembrane region" description="Helical" evidence="1">
    <location>
        <begin position="21"/>
        <end position="41"/>
    </location>
</feature>
<keyword evidence="1" id="KW-1133">Transmembrane helix</keyword>
<accession>A0A378WCI4</accession>
<protein>
    <recommendedName>
        <fullName evidence="4">DUF3137 domain-containing protein</fullName>
    </recommendedName>
</protein>
<evidence type="ECO:0000256" key="1">
    <source>
        <dbReference type="SAM" id="Phobius"/>
    </source>
</evidence>
<dbReference type="AlphaFoldDB" id="A0A378WCI4"/>
<evidence type="ECO:0008006" key="4">
    <source>
        <dbReference type="Google" id="ProtNLM"/>
    </source>
</evidence>
<dbReference type="EMBL" id="UGQY01000006">
    <property type="protein sequence ID" value="SUA31497.1"/>
    <property type="molecule type" value="Genomic_DNA"/>
</dbReference>
<evidence type="ECO:0000313" key="3">
    <source>
        <dbReference type="Proteomes" id="UP000255389"/>
    </source>
</evidence>
<evidence type="ECO:0000313" key="2">
    <source>
        <dbReference type="EMBL" id="SUA31497.1"/>
    </source>
</evidence>
<feature type="transmembrane region" description="Helical" evidence="1">
    <location>
        <begin position="47"/>
        <end position="73"/>
    </location>
</feature>
<reference evidence="2 3" key="1">
    <citation type="submission" date="2018-06" db="EMBL/GenBank/DDBJ databases">
        <authorList>
            <consortium name="Pathogen Informatics"/>
            <person name="Doyle S."/>
        </authorList>
    </citation>
    <scope>NUCLEOTIDE SEQUENCE [LARGE SCALE GENOMIC DNA]</scope>
    <source>
        <strain evidence="2 3">NCTC1542</strain>
    </source>
</reference>